<comment type="subcellular location">
    <subcellularLocation>
        <location evidence="1">Cell membrane</location>
        <topology evidence="1">Multi-pass membrane protein</topology>
    </subcellularLocation>
</comment>
<evidence type="ECO:0000256" key="6">
    <source>
        <dbReference type="SAM" id="Phobius"/>
    </source>
</evidence>
<dbReference type="AlphaFoldDB" id="A0A380MZN0"/>
<evidence type="ECO:0000256" key="3">
    <source>
        <dbReference type="ARBA" id="ARBA00022692"/>
    </source>
</evidence>
<evidence type="ECO:0000256" key="1">
    <source>
        <dbReference type="ARBA" id="ARBA00004651"/>
    </source>
</evidence>
<evidence type="ECO:0000313" key="9">
    <source>
        <dbReference type="Proteomes" id="UP000254575"/>
    </source>
</evidence>
<reference evidence="8 9" key="1">
    <citation type="submission" date="2018-06" db="EMBL/GenBank/DDBJ databases">
        <authorList>
            <consortium name="Pathogen Informatics"/>
            <person name="Doyle S."/>
        </authorList>
    </citation>
    <scope>NUCLEOTIDE SEQUENCE [LARGE SCALE GENOMIC DNA]</scope>
    <source>
        <strain evidence="8 9">NCTC10717</strain>
    </source>
</reference>
<feature type="domain" description="EamA" evidence="7">
    <location>
        <begin position="148"/>
        <end position="276"/>
    </location>
</feature>
<proteinExistence type="predicted"/>
<evidence type="ECO:0000256" key="5">
    <source>
        <dbReference type="ARBA" id="ARBA00023136"/>
    </source>
</evidence>
<dbReference type="PANTHER" id="PTHR32322">
    <property type="entry name" value="INNER MEMBRANE TRANSPORTER"/>
    <property type="match status" value="1"/>
</dbReference>
<feature type="transmembrane region" description="Helical" evidence="6">
    <location>
        <begin position="265"/>
        <end position="283"/>
    </location>
</feature>
<evidence type="ECO:0000256" key="2">
    <source>
        <dbReference type="ARBA" id="ARBA00022475"/>
    </source>
</evidence>
<keyword evidence="3 6" id="KW-0812">Transmembrane</keyword>
<sequence>MNYLLLSICFSVAVSVMIKIWRARGISIEQAIFMNYPTAALLTFFISKPNLQAADNYLSHWWLFAALGILLPSIFIVLGKSIEKNGIVRTDAAQRLSLIISIIAAFWLFKDQLSYAKAIGIALTFIALILLLKSDNQSRQHDWLWLIAVWGGYGVIDILLKRISLVAEKSTLSTLFITFILAALLMLAYLLIMRRRFDWRSLACGIVLGMLNFGNIFTYIRAHQVLKSQTALVFTIMNIGVILLATLLGLLFFKETLSRRNTAGIILAVIAVYVLYNGSYLLGGK</sequence>
<dbReference type="Gene3D" id="1.10.3730.20">
    <property type="match status" value="1"/>
</dbReference>
<dbReference type="InterPro" id="IPR037185">
    <property type="entry name" value="EmrE-like"/>
</dbReference>
<keyword evidence="5 6" id="KW-0472">Membrane</keyword>
<feature type="transmembrane region" description="Helical" evidence="6">
    <location>
        <begin position="199"/>
        <end position="220"/>
    </location>
</feature>
<dbReference type="PANTHER" id="PTHR32322:SF18">
    <property type="entry name" value="S-ADENOSYLMETHIONINE_S-ADENOSYLHOMOCYSTEINE TRANSPORTER"/>
    <property type="match status" value="1"/>
</dbReference>
<dbReference type="GO" id="GO:0005886">
    <property type="term" value="C:plasma membrane"/>
    <property type="evidence" value="ECO:0007669"/>
    <property type="project" value="UniProtKB-SubCell"/>
</dbReference>
<organism evidence="8 9">
    <name type="scientific">Suttonella indologenes</name>
    <dbReference type="NCBI Taxonomy" id="13276"/>
    <lineage>
        <taxon>Bacteria</taxon>
        <taxon>Pseudomonadati</taxon>
        <taxon>Pseudomonadota</taxon>
        <taxon>Gammaproteobacteria</taxon>
        <taxon>Cardiobacteriales</taxon>
        <taxon>Cardiobacteriaceae</taxon>
        <taxon>Suttonella</taxon>
    </lineage>
</organism>
<evidence type="ECO:0000313" key="8">
    <source>
        <dbReference type="EMBL" id="SUO97333.1"/>
    </source>
</evidence>
<dbReference type="Proteomes" id="UP000254575">
    <property type="component" value="Unassembled WGS sequence"/>
</dbReference>
<feature type="transmembrane region" description="Helical" evidence="6">
    <location>
        <begin position="61"/>
        <end position="80"/>
    </location>
</feature>
<feature type="transmembrane region" description="Helical" evidence="6">
    <location>
        <begin position="143"/>
        <end position="160"/>
    </location>
</feature>
<feature type="transmembrane region" description="Helical" evidence="6">
    <location>
        <begin position="115"/>
        <end position="131"/>
    </location>
</feature>
<name>A0A380MZN0_9GAMM</name>
<accession>A0A380MZN0</accession>
<evidence type="ECO:0000256" key="4">
    <source>
        <dbReference type="ARBA" id="ARBA00022989"/>
    </source>
</evidence>
<feature type="transmembrane region" description="Helical" evidence="6">
    <location>
        <begin position="92"/>
        <end position="109"/>
    </location>
</feature>
<evidence type="ECO:0000259" key="7">
    <source>
        <dbReference type="Pfam" id="PF00892"/>
    </source>
</evidence>
<gene>
    <name evidence="8" type="ORF">NCTC10717_01396</name>
</gene>
<feature type="transmembrane region" description="Helical" evidence="6">
    <location>
        <begin position="232"/>
        <end position="253"/>
    </location>
</feature>
<dbReference type="InterPro" id="IPR050638">
    <property type="entry name" value="AA-Vitamin_Transporters"/>
</dbReference>
<keyword evidence="2" id="KW-1003">Cell membrane</keyword>
<keyword evidence="9" id="KW-1185">Reference proteome</keyword>
<protein>
    <submittedName>
        <fullName evidence="8">EamA-like transporter family</fullName>
    </submittedName>
</protein>
<dbReference type="EMBL" id="UHIA01000004">
    <property type="protein sequence ID" value="SUO97333.1"/>
    <property type="molecule type" value="Genomic_DNA"/>
</dbReference>
<keyword evidence="4 6" id="KW-1133">Transmembrane helix</keyword>
<dbReference type="SUPFAM" id="SSF103481">
    <property type="entry name" value="Multidrug resistance efflux transporter EmrE"/>
    <property type="match status" value="2"/>
</dbReference>
<feature type="transmembrane region" description="Helical" evidence="6">
    <location>
        <begin position="172"/>
        <end position="192"/>
    </location>
</feature>
<dbReference type="Pfam" id="PF00892">
    <property type="entry name" value="EamA"/>
    <property type="match status" value="1"/>
</dbReference>
<dbReference type="InterPro" id="IPR000620">
    <property type="entry name" value="EamA_dom"/>
</dbReference>
<dbReference type="OrthoDB" id="1524053at2"/>
<dbReference type="RefSeq" id="WP_115218581.1">
    <property type="nucleotide sequence ID" value="NZ_UHIA01000004.1"/>
</dbReference>